<dbReference type="InterPro" id="IPR006531">
    <property type="entry name" value="Gp5/Vgr_OB"/>
</dbReference>
<evidence type="ECO:0000259" key="1">
    <source>
        <dbReference type="Pfam" id="PF04717"/>
    </source>
</evidence>
<gene>
    <name evidence="3" type="ORF">I8752_27455</name>
</gene>
<dbReference type="SUPFAM" id="SSF69255">
    <property type="entry name" value="gp5 N-terminal domain-like"/>
    <property type="match status" value="1"/>
</dbReference>
<organism evidence="3 4">
    <name type="scientific">Dendronalium phyllosphericum CENA369</name>
    <dbReference type="NCBI Taxonomy" id="1725256"/>
    <lineage>
        <taxon>Bacteria</taxon>
        <taxon>Bacillati</taxon>
        <taxon>Cyanobacteriota</taxon>
        <taxon>Cyanophyceae</taxon>
        <taxon>Nostocales</taxon>
        <taxon>Nostocaceae</taxon>
        <taxon>Dendronalium</taxon>
        <taxon>Dendronalium phyllosphericum</taxon>
    </lineage>
</organism>
<dbReference type="Proteomes" id="UP000662314">
    <property type="component" value="Unassembled WGS sequence"/>
</dbReference>
<feature type="domain" description="YqbQ/XkdQ" evidence="2">
    <location>
        <begin position="109"/>
        <end position="362"/>
    </location>
</feature>
<dbReference type="SUPFAM" id="SSF69279">
    <property type="entry name" value="Phage tail proteins"/>
    <property type="match status" value="1"/>
</dbReference>
<name>A0A8J7I6L2_9NOST</name>
<dbReference type="InterPro" id="IPR047702">
    <property type="entry name" value="VgrG-rel"/>
</dbReference>
<dbReference type="RefSeq" id="WP_214435388.1">
    <property type="nucleotide sequence ID" value="NZ_CAWPUQ010000163.1"/>
</dbReference>
<evidence type="ECO:0000313" key="3">
    <source>
        <dbReference type="EMBL" id="MBH8576659.1"/>
    </source>
</evidence>
<reference evidence="3 4" key="1">
    <citation type="journal article" date="2021" name="Int. J. Syst. Evol. Microbiol.">
        <title>Amazonocrinis nigriterrae gen. nov., sp. nov., Atlanticothrix silvestris gen. nov., sp. nov. and Dendronalium phyllosphericum gen. nov., sp. nov., nostocacean cyanobacteria from Brazilian environments.</title>
        <authorList>
            <person name="Alvarenga D.O."/>
            <person name="Andreote A.P.D."/>
            <person name="Branco L.H.Z."/>
            <person name="Delbaje E."/>
            <person name="Cruz R.B."/>
            <person name="Varani A.M."/>
            <person name="Fiore M.F."/>
        </authorList>
    </citation>
    <scope>NUCLEOTIDE SEQUENCE [LARGE SCALE GENOMIC DNA]</scope>
    <source>
        <strain evidence="3 4">CENA369</strain>
    </source>
</reference>
<dbReference type="InterPro" id="IPR056937">
    <property type="entry name" value="YqbQ/XkdQ"/>
</dbReference>
<dbReference type="Pfam" id="PF24032">
    <property type="entry name" value="YQBQ"/>
    <property type="match status" value="1"/>
</dbReference>
<feature type="domain" description="Gp5/Type VI secretion system Vgr protein OB-fold" evidence="1">
    <location>
        <begin position="388"/>
        <end position="461"/>
    </location>
</feature>
<proteinExistence type="predicted"/>
<accession>A0A8J7I6L2</accession>
<protein>
    <submittedName>
        <fullName evidence="3">VgrG-related protein</fullName>
    </submittedName>
</protein>
<dbReference type="InterPro" id="IPR037026">
    <property type="entry name" value="Vgr_OB-fold_dom_sf"/>
</dbReference>
<dbReference type="EMBL" id="JAECZA010000235">
    <property type="protein sequence ID" value="MBH8576659.1"/>
    <property type="molecule type" value="Genomic_DNA"/>
</dbReference>
<comment type="caution">
    <text evidence="3">The sequence shown here is derived from an EMBL/GenBank/DDBJ whole genome shotgun (WGS) entry which is preliminary data.</text>
</comment>
<evidence type="ECO:0000313" key="4">
    <source>
        <dbReference type="Proteomes" id="UP000662314"/>
    </source>
</evidence>
<dbReference type="NCBIfam" id="NF033848">
    <property type="entry name" value="VgrG_rel"/>
    <property type="match status" value="1"/>
</dbReference>
<sequence>MPTKNSQTLYLHKPILKLGGANAPQELMKDILEIVVDESLHMPSMFVIKVHNTYVSAIDNSKPWKHEKYFNIGDRITIGFEAGTTEDPEFLLSEIEQRLIEGEITGIEVKFSHTSEAHIVVRGYDISHRLHRGRFNRSFLNCTDTDIVRRIAQEARIRIGQLDASGVPHEYVFQENQTNMEFLRERTARIGFELFVQDNKINFCKPKSEASLKLKWLKDIRSFDVKVTSAEQVSSVEVNSWDYGNKKLISETASKEQLVTVTGNGDGSSISHKFKMKQPPKMIVVDQPVETPKEAKQMAQALCNELGGEFVTADAKALGNPKIRPGKVVALENMGTRYSGKYYVTGTCHRYIHRNYTTDFTVRGLREGSLLSTLPPKTHLQPGQTLLVGLVTNNKDPKGWGRVKVKFPTLTTQHDSHWARVVGLGAANTRGFYCLPEINDEVLVGFEHGDIHRPYIVGGVWNGKDKTVETVADTIKNRKVRVRTIKTRTGHTIQFVEEDHKRSKAGIYIKTKGGHRIDINDSQKFIEIKTAGRHSIRMDDKPTSKKIEIKTSGRNQVILNDTRSLVSVRTRMGQQLTFLDTGMTVMLRTTGTINVNAGPLINVNAVGAISLKGASINMMAPTITMTGTVTTTGPFTVVGPATMGPAVTMTGAVTANGAPVMVVPI</sequence>
<dbReference type="AlphaFoldDB" id="A0A8J7I6L2"/>
<dbReference type="Pfam" id="PF04717">
    <property type="entry name" value="Phage_base_V"/>
    <property type="match status" value="1"/>
</dbReference>
<evidence type="ECO:0000259" key="2">
    <source>
        <dbReference type="Pfam" id="PF24032"/>
    </source>
</evidence>
<keyword evidence="4" id="KW-1185">Reference proteome</keyword>
<dbReference type="Gene3D" id="2.40.50.230">
    <property type="entry name" value="Gp5 N-terminal domain"/>
    <property type="match status" value="1"/>
</dbReference>